<proteinExistence type="predicted"/>
<evidence type="ECO:0000313" key="2">
    <source>
        <dbReference type="Proteomes" id="UP001433508"/>
    </source>
</evidence>
<dbReference type="EMBL" id="MU971443">
    <property type="protein sequence ID" value="KAK9234888.1"/>
    <property type="molecule type" value="Genomic_DNA"/>
</dbReference>
<reference evidence="2" key="1">
    <citation type="journal article" date="2024" name="Front. Bioeng. Biotechnol.">
        <title>Genome-scale model development and genomic sequencing of the oleaginous clade Lipomyces.</title>
        <authorList>
            <person name="Czajka J.J."/>
            <person name="Han Y."/>
            <person name="Kim J."/>
            <person name="Mondo S.J."/>
            <person name="Hofstad B.A."/>
            <person name="Robles A."/>
            <person name="Haridas S."/>
            <person name="Riley R."/>
            <person name="LaButti K."/>
            <person name="Pangilinan J."/>
            <person name="Andreopoulos W."/>
            <person name="Lipzen A."/>
            <person name="Yan J."/>
            <person name="Wang M."/>
            <person name="Ng V."/>
            <person name="Grigoriev I.V."/>
            <person name="Spatafora J.W."/>
            <person name="Magnuson J.K."/>
            <person name="Baker S.E."/>
            <person name="Pomraning K.R."/>
        </authorList>
    </citation>
    <scope>NUCLEOTIDE SEQUENCE [LARGE SCALE GENOMIC DNA]</scope>
    <source>
        <strain evidence="2">CBS 7786</strain>
    </source>
</reference>
<protein>
    <submittedName>
        <fullName evidence="1">Uncharacterized protein</fullName>
    </submittedName>
</protein>
<evidence type="ECO:0000313" key="1">
    <source>
        <dbReference type="EMBL" id="KAK9234888.1"/>
    </source>
</evidence>
<dbReference type="Proteomes" id="UP001433508">
    <property type="component" value="Unassembled WGS sequence"/>
</dbReference>
<gene>
    <name evidence="1" type="ORF">V1525DRAFT_411635</name>
</gene>
<accession>A0ACC3STE4</accession>
<comment type="caution">
    <text evidence="1">The sequence shown here is derived from an EMBL/GenBank/DDBJ whole genome shotgun (WGS) entry which is preliminary data.</text>
</comment>
<organism evidence="1 2">
    <name type="scientific">Lipomyces kononenkoae</name>
    <name type="common">Yeast</name>
    <dbReference type="NCBI Taxonomy" id="34357"/>
    <lineage>
        <taxon>Eukaryota</taxon>
        <taxon>Fungi</taxon>
        <taxon>Dikarya</taxon>
        <taxon>Ascomycota</taxon>
        <taxon>Saccharomycotina</taxon>
        <taxon>Lipomycetes</taxon>
        <taxon>Lipomycetales</taxon>
        <taxon>Lipomycetaceae</taxon>
        <taxon>Lipomyces</taxon>
    </lineage>
</organism>
<keyword evidence="2" id="KW-1185">Reference proteome</keyword>
<name>A0ACC3STE4_LIPKO</name>
<sequence length="240" mass="26923">MPVPLVILVPIAVPIALATITGVAIQAHNNLTDGKITDPLIRELPQTGLTACTLRPQFRTNNKLLNVFSRTGVKLFRLVRHQPSPEVHGITYSLLDGRDAHPLSTIHIEGLKSEVLFHGSDEILQNLGLVSIRHVVDANDNYRMFILPDGHTYQWTGKTRYLERVIDRSGTQDTEVRERIGAARRIGTRIWEIKFDERQLPAEVVFSTAIVSILDQWNTVFGVGGIFLKSDKNLTVKYQA</sequence>